<feature type="compositionally biased region" description="Polar residues" evidence="1">
    <location>
        <begin position="129"/>
        <end position="141"/>
    </location>
</feature>
<protein>
    <submittedName>
        <fullName evidence="2">Uncharacterized protein</fullName>
    </submittedName>
</protein>
<reference evidence="2" key="1">
    <citation type="journal article" date="2020" name="Stud. Mycol.">
        <title>101 Dothideomycetes genomes: a test case for predicting lifestyles and emergence of pathogens.</title>
        <authorList>
            <person name="Haridas S."/>
            <person name="Albert R."/>
            <person name="Binder M."/>
            <person name="Bloem J."/>
            <person name="Labutti K."/>
            <person name="Salamov A."/>
            <person name="Andreopoulos B."/>
            <person name="Baker S."/>
            <person name="Barry K."/>
            <person name="Bills G."/>
            <person name="Bluhm B."/>
            <person name="Cannon C."/>
            <person name="Castanera R."/>
            <person name="Culley D."/>
            <person name="Daum C."/>
            <person name="Ezra D."/>
            <person name="Gonzalez J."/>
            <person name="Henrissat B."/>
            <person name="Kuo A."/>
            <person name="Liang C."/>
            <person name="Lipzen A."/>
            <person name="Lutzoni F."/>
            <person name="Magnuson J."/>
            <person name="Mondo S."/>
            <person name="Nolan M."/>
            <person name="Ohm R."/>
            <person name="Pangilinan J."/>
            <person name="Park H.-J."/>
            <person name="Ramirez L."/>
            <person name="Alfaro M."/>
            <person name="Sun H."/>
            <person name="Tritt A."/>
            <person name="Yoshinaga Y."/>
            <person name="Zwiers L.-H."/>
            <person name="Turgeon B."/>
            <person name="Goodwin S."/>
            <person name="Spatafora J."/>
            <person name="Crous P."/>
            <person name="Grigoriev I."/>
        </authorList>
    </citation>
    <scope>NUCLEOTIDE SEQUENCE</scope>
    <source>
        <strain evidence="2">CBS 473.64</strain>
    </source>
</reference>
<evidence type="ECO:0000313" key="2">
    <source>
        <dbReference type="EMBL" id="KAF2635958.1"/>
    </source>
</evidence>
<feature type="compositionally biased region" description="Polar residues" evidence="1">
    <location>
        <begin position="235"/>
        <end position="263"/>
    </location>
</feature>
<organism evidence="2 3">
    <name type="scientific">Massarina eburnea CBS 473.64</name>
    <dbReference type="NCBI Taxonomy" id="1395130"/>
    <lineage>
        <taxon>Eukaryota</taxon>
        <taxon>Fungi</taxon>
        <taxon>Dikarya</taxon>
        <taxon>Ascomycota</taxon>
        <taxon>Pezizomycotina</taxon>
        <taxon>Dothideomycetes</taxon>
        <taxon>Pleosporomycetidae</taxon>
        <taxon>Pleosporales</taxon>
        <taxon>Massarineae</taxon>
        <taxon>Massarinaceae</taxon>
        <taxon>Massarina</taxon>
    </lineage>
</organism>
<evidence type="ECO:0000313" key="3">
    <source>
        <dbReference type="Proteomes" id="UP000799753"/>
    </source>
</evidence>
<dbReference type="EMBL" id="MU006801">
    <property type="protein sequence ID" value="KAF2635958.1"/>
    <property type="molecule type" value="Genomic_DNA"/>
</dbReference>
<dbReference type="AlphaFoldDB" id="A0A6A6RP45"/>
<sequence>MCKLYRARYACNCPWQEPYDSSNPSYQKQWPFQEFMCDTALAQSHRSGRESYCGDSYCERPYGTIVWKDVQCHRTASGNCPRNPTPLETREYVKYLLYNIPNPQFPLYRHSTPRMAPLRFTPSVPPTGPQSVGNPDTQTSGLAPPVVPTSYRSQGPALSLPHRGLVRAPPPTNPFQSASPSQSLPRLHPSSRRMQGVMESSRRMQGVTEDSRQGPTSSPPRRDFGRAMPPMNPFQPASQNQSPPRLQLSSRRMQGVTDDSPQEQVVPKLTKQQEAHRKHNKSSRGRLEKLQKEWEKNIPPGQPITYCPAKKANLEARKKRDKKYRDKLELRKQGGGSAS</sequence>
<proteinExistence type="predicted"/>
<keyword evidence="3" id="KW-1185">Reference proteome</keyword>
<dbReference type="Proteomes" id="UP000799753">
    <property type="component" value="Unassembled WGS sequence"/>
</dbReference>
<feature type="compositionally biased region" description="Basic and acidic residues" evidence="1">
    <location>
        <begin position="285"/>
        <end position="296"/>
    </location>
</feature>
<name>A0A6A6RP45_9PLEO</name>
<accession>A0A6A6RP45</accession>
<feature type="region of interest" description="Disordered" evidence="1">
    <location>
        <begin position="118"/>
        <end position="339"/>
    </location>
</feature>
<evidence type="ECO:0000256" key="1">
    <source>
        <dbReference type="SAM" id="MobiDB-lite"/>
    </source>
</evidence>
<feature type="compositionally biased region" description="Basic and acidic residues" evidence="1">
    <location>
        <begin position="312"/>
        <end position="332"/>
    </location>
</feature>
<gene>
    <name evidence="2" type="ORF">P280DRAFT_534213</name>
</gene>
<feature type="compositionally biased region" description="Polar residues" evidence="1">
    <location>
        <begin position="174"/>
        <end position="184"/>
    </location>
</feature>